<dbReference type="GO" id="GO:0015450">
    <property type="term" value="F:protein-transporting ATPase activity"/>
    <property type="evidence" value="ECO:0007669"/>
    <property type="project" value="UniProtKB-UniRule"/>
</dbReference>
<comment type="subcellular location">
    <subcellularLocation>
        <location evidence="9">Cell membrane</location>
        <topology evidence="9">Multi-pass membrane protein</topology>
    </subcellularLocation>
    <subcellularLocation>
        <location evidence="1">Membrane</location>
        <topology evidence="1">Multi-pass membrane protein</topology>
    </subcellularLocation>
</comment>
<keyword evidence="3 9" id="KW-0813">Transport</keyword>
<dbReference type="AlphaFoldDB" id="A0A2M8L6B6"/>
<dbReference type="NCBIfam" id="TIGR00810">
    <property type="entry name" value="secG"/>
    <property type="match status" value="1"/>
</dbReference>
<comment type="caution">
    <text evidence="10">The sequence shown here is derived from an EMBL/GenBank/DDBJ whole genome shotgun (WGS) entry which is preliminary data.</text>
</comment>
<evidence type="ECO:0000256" key="7">
    <source>
        <dbReference type="ARBA" id="ARBA00023010"/>
    </source>
</evidence>
<keyword evidence="5 9" id="KW-0653">Protein transport</keyword>
<keyword evidence="6 9" id="KW-1133">Transmembrane helix</keyword>
<dbReference type="InterPro" id="IPR004692">
    <property type="entry name" value="SecG"/>
</dbReference>
<dbReference type="GO" id="GO:0009306">
    <property type="term" value="P:protein secretion"/>
    <property type="evidence" value="ECO:0007669"/>
    <property type="project" value="UniProtKB-UniRule"/>
</dbReference>
<accession>A0A2M8L6B6</accession>
<keyword evidence="4 9" id="KW-0812">Transmembrane</keyword>
<evidence type="ECO:0000256" key="1">
    <source>
        <dbReference type="ARBA" id="ARBA00004141"/>
    </source>
</evidence>
<evidence type="ECO:0000256" key="4">
    <source>
        <dbReference type="ARBA" id="ARBA00022692"/>
    </source>
</evidence>
<evidence type="ECO:0000256" key="5">
    <source>
        <dbReference type="ARBA" id="ARBA00022927"/>
    </source>
</evidence>
<evidence type="ECO:0000256" key="6">
    <source>
        <dbReference type="ARBA" id="ARBA00022989"/>
    </source>
</evidence>
<name>A0A2M8L6B6_9BACT</name>
<evidence type="ECO:0000256" key="8">
    <source>
        <dbReference type="ARBA" id="ARBA00023136"/>
    </source>
</evidence>
<organism evidence="10 11">
    <name type="scientific">Candidatus Shapirobacteria bacterium CG10_big_fil_rev_8_21_14_0_10_38_14</name>
    <dbReference type="NCBI Taxonomy" id="1974483"/>
    <lineage>
        <taxon>Bacteria</taxon>
        <taxon>Candidatus Shapironibacteriota</taxon>
    </lineage>
</organism>
<proteinExistence type="inferred from homology"/>
<gene>
    <name evidence="10" type="primary">secG</name>
    <name evidence="10" type="ORF">COU96_00320</name>
</gene>
<evidence type="ECO:0000256" key="9">
    <source>
        <dbReference type="RuleBase" id="RU365087"/>
    </source>
</evidence>
<feature type="transmembrane region" description="Helical" evidence="9">
    <location>
        <begin position="6"/>
        <end position="22"/>
    </location>
</feature>
<dbReference type="PRINTS" id="PR01651">
    <property type="entry name" value="SECGEXPORT"/>
</dbReference>
<dbReference type="Proteomes" id="UP000229500">
    <property type="component" value="Unassembled WGS sequence"/>
</dbReference>
<keyword evidence="8 9" id="KW-0472">Membrane</keyword>
<dbReference type="Pfam" id="PF03840">
    <property type="entry name" value="SecG"/>
    <property type="match status" value="1"/>
</dbReference>
<sequence length="72" mass="7983">MTNLFLVIQIVFSLLLVFLIIIQGKGSGLDRPFFGSIGIYSTRRGVEKIVFYVTIAVATLFFLSSIIQLLIG</sequence>
<dbReference type="GO" id="GO:0005886">
    <property type="term" value="C:plasma membrane"/>
    <property type="evidence" value="ECO:0007669"/>
    <property type="project" value="UniProtKB-SubCell"/>
</dbReference>
<keyword evidence="9" id="KW-1003">Cell membrane</keyword>
<reference evidence="11" key="1">
    <citation type="submission" date="2017-09" db="EMBL/GenBank/DDBJ databases">
        <title>Depth-based differentiation of microbial function through sediment-hosted aquifers and enrichment of novel symbionts in the deep terrestrial subsurface.</title>
        <authorList>
            <person name="Probst A.J."/>
            <person name="Ladd B."/>
            <person name="Jarett J.K."/>
            <person name="Geller-Mcgrath D.E."/>
            <person name="Sieber C.M.K."/>
            <person name="Emerson J.B."/>
            <person name="Anantharaman K."/>
            <person name="Thomas B.C."/>
            <person name="Malmstrom R."/>
            <person name="Stieglmeier M."/>
            <person name="Klingl A."/>
            <person name="Woyke T."/>
            <person name="Ryan C.M."/>
            <person name="Banfield J.F."/>
        </authorList>
    </citation>
    <scope>NUCLEOTIDE SEQUENCE [LARGE SCALE GENOMIC DNA]</scope>
</reference>
<keyword evidence="7 9" id="KW-0811">Translocation</keyword>
<evidence type="ECO:0000256" key="3">
    <source>
        <dbReference type="ARBA" id="ARBA00022448"/>
    </source>
</evidence>
<evidence type="ECO:0000256" key="2">
    <source>
        <dbReference type="ARBA" id="ARBA00008445"/>
    </source>
</evidence>
<evidence type="ECO:0000313" key="10">
    <source>
        <dbReference type="EMBL" id="PJE69342.1"/>
    </source>
</evidence>
<comment type="similarity">
    <text evidence="2 9">Belongs to the SecG family.</text>
</comment>
<protein>
    <recommendedName>
        <fullName evidence="9">Protein-export membrane protein SecG</fullName>
    </recommendedName>
</protein>
<evidence type="ECO:0000313" key="11">
    <source>
        <dbReference type="Proteomes" id="UP000229500"/>
    </source>
</evidence>
<dbReference type="EMBL" id="PFEL01000013">
    <property type="protein sequence ID" value="PJE69342.1"/>
    <property type="molecule type" value="Genomic_DNA"/>
</dbReference>
<comment type="function">
    <text evidence="9">Involved in protein export. Participates in an early event of protein translocation.</text>
</comment>
<feature type="transmembrane region" description="Helical" evidence="9">
    <location>
        <begin position="49"/>
        <end position="71"/>
    </location>
</feature>